<evidence type="ECO:0000313" key="9">
    <source>
        <dbReference type="Proteomes" id="UP001182991"/>
    </source>
</evidence>
<evidence type="ECO:0000259" key="7">
    <source>
        <dbReference type="PROSITE" id="PS51900"/>
    </source>
</evidence>
<evidence type="ECO:0000256" key="4">
    <source>
        <dbReference type="ARBA" id="ARBA00023172"/>
    </source>
</evidence>
<evidence type="ECO:0000256" key="5">
    <source>
        <dbReference type="PROSITE-ProRule" id="PRU01248"/>
    </source>
</evidence>
<keyword evidence="2" id="KW-0229">DNA integration</keyword>
<organism evidence="8 9">
    <name type="scientific">Mesonia ostreae</name>
    <dbReference type="NCBI Taxonomy" id="861110"/>
    <lineage>
        <taxon>Bacteria</taxon>
        <taxon>Pseudomonadati</taxon>
        <taxon>Bacteroidota</taxon>
        <taxon>Flavobacteriia</taxon>
        <taxon>Flavobacteriales</taxon>
        <taxon>Flavobacteriaceae</taxon>
        <taxon>Mesonia</taxon>
    </lineage>
</organism>
<gene>
    <name evidence="8" type="ORF">RLT85_04855</name>
</gene>
<comment type="similarity">
    <text evidence="1">Belongs to the 'phage' integrase family.</text>
</comment>
<feature type="domain" description="Core-binding (CB)" evidence="7">
    <location>
        <begin position="102"/>
        <end position="184"/>
    </location>
</feature>
<dbReference type="PROSITE" id="PS51900">
    <property type="entry name" value="CB"/>
    <property type="match status" value="1"/>
</dbReference>
<evidence type="ECO:0000256" key="2">
    <source>
        <dbReference type="ARBA" id="ARBA00022908"/>
    </source>
</evidence>
<dbReference type="InterPro" id="IPR010998">
    <property type="entry name" value="Integrase_recombinase_N"/>
</dbReference>
<dbReference type="Gene3D" id="1.10.443.10">
    <property type="entry name" value="Intergrase catalytic core"/>
    <property type="match status" value="1"/>
</dbReference>
<dbReference type="SUPFAM" id="SSF56349">
    <property type="entry name" value="DNA breaking-rejoining enzymes"/>
    <property type="match status" value="1"/>
</dbReference>
<feature type="domain" description="Tyr recombinase" evidence="6">
    <location>
        <begin position="201"/>
        <end position="373"/>
    </location>
</feature>
<dbReference type="Gene3D" id="1.10.150.130">
    <property type="match status" value="1"/>
</dbReference>
<dbReference type="PANTHER" id="PTHR30349">
    <property type="entry name" value="PHAGE INTEGRASE-RELATED"/>
    <property type="match status" value="1"/>
</dbReference>
<accession>A0ABU2KGX0</accession>
<dbReference type="Proteomes" id="UP001182991">
    <property type="component" value="Unassembled WGS sequence"/>
</dbReference>
<dbReference type="RefSeq" id="WP_311400904.1">
    <property type="nucleotide sequence ID" value="NZ_JAVRBG010000003.1"/>
</dbReference>
<proteinExistence type="inferred from homology"/>
<dbReference type="PROSITE" id="PS51898">
    <property type="entry name" value="TYR_RECOMBINASE"/>
    <property type="match status" value="1"/>
</dbReference>
<dbReference type="InterPro" id="IPR002104">
    <property type="entry name" value="Integrase_catalytic"/>
</dbReference>
<evidence type="ECO:0000256" key="1">
    <source>
        <dbReference type="ARBA" id="ARBA00008857"/>
    </source>
</evidence>
<dbReference type="InterPro" id="IPR050090">
    <property type="entry name" value="Tyrosine_recombinase_XerCD"/>
</dbReference>
<evidence type="ECO:0000259" key="6">
    <source>
        <dbReference type="PROSITE" id="PS51898"/>
    </source>
</evidence>
<dbReference type="InterPro" id="IPR044068">
    <property type="entry name" value="CB"/>
</dbReference>
<dbReference type="InterPro" id="IPR004107">
    <property type="entry name" value="Integrase_SAM-like_N"/>
</dbReference>
<keyword evidence="4" id="KW-0233">DNA recombination</keyword>
<name>A0ABU2KGX0_9FLAO</name>
<keyword evidence="3 5" id="KW-0238">DNA-binding</keyword>
<sequence length="398" mass="46366">MAFIILDSFLLQEALQIGVRFSTFDHRLKQLTKKILHIKWSAAHSAYYIPYSKENQFFLFKYFNEAGCYVDYEKMKNVKKLLPRKRELKRKFASVSKTDLDQDQVIELKKFVSYLRGKRFSESTVRSYYGFLLKLVVYSEKPANSLTYRDMELFLEKVITKQGYSVSSHRQCVSALKHFSNLFEVEGIENLENLRPRKSRLLPTVLSQEEVIRILQVTKNLKHRFILALIYSSGLRIGELLAMKVAHIDVERKQICIVSGKGRKDRTVILAESMVALFYNYVNTYLPDNYLIEGKNGGEYSPSSIRAFLKKSCKYAKILKRVTPHTLRHSYATHMLEDGVDLRYIQSLLGHSRPETTMIYTHVSKKDLLRIKSPLDTAVLHLKETGYNTKNVLLSRKY</sequence>
<evidence type="ECO:0000256" key="3">
    <source>
        <dbReference type="ARBA" id="ARBA00023125"/>
    </source>
</evidence>
<comment type="caution">
    <text evidence="8">The sequence shown here is derived from an EMBL/GenBank/DDBJ whole genome shotgun (WGS) entry which is preliminary data.</text>
</comment>
<dbReference type="Pfam" id="PF00589">
    <property type="entry name" value="Phage_integrase"/>
    <property type="match status" value="1"/>
</dbReference>
<dbReference type="PANTHER" id="PTHR30349:SF64">
    <property type="entry name" value="PROPHAGE INTEGRASE INTD-RELATED"/>
    <property type="match status" value="1"/>
</dbReference>
<keyword evidence="9" id="KW-1185">Reference proteome</keyword>
<protein>
    <submittedName>
        <fullName evidence="8">Tyrosine-type recombinase/integrase</fullName>
    </submittedName>
</protein>
<dbReference type="InterPro" id="IPR011010">
    <property type="entry name" value="DNA_brk_join_enz"/>
</dbReference>
<dbReference type="EMBL" id="JAVRBG010000003">
    <property type="protein sequence ID" value="MDT0293956.1"/>
    <property type="molecule type" value="Genomic_DNA"/>
</dbReference>
<reference evidence="9" key="1">
    <citation type="submission" date="2023-07" db="EMBL/GenBank/DDBJ databases">
        <title>Isolating and identifying novel microbial strains from the Mariana Trench.</title>
        <authorList>
            <person name="Fu H."/>
        </authorList>
    </citation>
    <scope>NUCLEOTIDE SEQUENCE [LARGE SCALE GENOMIC DNA]</scope>
    <source>
        <strain evidence="9">T-y2</strain>
    </source>
</reference>
<evidence type="ECO:0000313" key="8">
    <source>
        <dbReference type="EMBL" id="MDT0293956.1"/>
    </source>
</evidence>
<dbReference type="InterPro" id="IPR013762">
    <property type="entry name" value="Integrase-like_cat_sf"/>
</dbReference>
<dbReference type="Pfam" id="PF13495">
    <property type="entry name" value="Phage_int_SAM_4"/>
    <property type="match status" value="1"/>
</dbReference>